<dbReference type="Pfam" id="PF04717">
    <property type="entry name" value="Phage_base_V"/>
    <property type="match status" value="1"/>
</dbReference>
<dbReference type="InterPro" id="IPR006531">
    <property type="entry name" value="Gp5/Vgr_OB"/>
</dbReference>
<dbReference type="InterPro" id="IPR037026">
    <property type="entry name" value="Vgr_OB-fold_dom_sf"/>
</dbReference>
<accession>A0A4R8CM51</accession>
<dbReference type="EMBL" id="SODP01000001">
    <property type="protein sequence ID" value="TDW77139.1"/>
    <property type="molecule type" value="Genomic_DNA"/>
</dbReference>
<sequence>MTLPGEHTGPGPEGPLLPGLYPATVHALDGDPVGLQRVQVALDWLDSADGSGPPLAWAVVVSPYADSDQGLQMLPEIGSTVVVGFQAGHADYPYLLGGTWNGSASMPVEPAKDNNLRLVRSRSGSRLEFDDTQGAAAVRISASGTADDQSKHSVVLDDAAGTITIHSSAGATVTLTSDGGVRIEAASTVDISAAAVSVDAAISDFSGTVTCDTLIATGGGVVSPSYTPGAGNVW</sequence>
<evidence type="ECO:0000313" key="3">
    <source>
        <dbReference type="Proteomes" id="UP000295146"/>
    </source>
</evidence>
<dbReference type="AlphaFoldDB" id="A0A4R8CM51"/>
<keyword evidence="3" id="KW-1185">Reference proteome</keyword>
<comment type="caution">
    <text evidence="2">The sequence shown here is derived from an EMBL/GenBank/DDBJ whole genome shotgun (WGS) entry which is preliminary data.</text>
</comment>
<dbReference type="RefSeq" id="WP_134101251.1">
    <property type="nucleotide sequence ID" value="NZ_SODP01000001.1"/>
</dbReference>
<organism evidence="2 3">
    <name type="scientific">Kribbella pratensis</name>
    <dbReference type="NCBI Taxonomy" id="2512112"/>
    <lineage>
        <taxon>Bacteria</taxon>
        <taxon>Bacillati</taxon>
        <taxon>Actinomycetota</taxon>
        <taxon>Actinomycetes</taxon>
        <taxon>Propionibacteriales</taxon>
        <taxon>Kribbellaceae</taxon>
        <taxon>Kribbella</taxon>
    </lineage>
</organism>
<evidence type="ECO:0000259" key="1">
    <source>
        <dbReference type="Pfam" id="PF04717"/>
    </source>
</evidence>
<proteinExistence type="predicted"/>
<gene>
    <name evidence="2" type="ORF">EV653_2303</name>
</gene>
<reference evidence="2 3" key="1">
    <citation type="submission" date="2019-03" db="EMBL/GenBank/DDBJ databases">
        <title>Genomic Encyclopedia of Type Strains, Phase III (KMG-III): the genomes of soil and plant-associated and newly described type strains.</title>
        <authorList>
            <person name="Whitman W."/>
        </authorList>
    </citation>
    <scope>NUCLEOTIDE SEQUENCE [LARGE SCALE GENOMIC DNA]</scope>
    <source>
        <strain evidence="2 3">VKM Ac-2573</strain>
    </source>
</reference>
<feature type="domain" description="Gp5/Type VI secretion system Vgr protein OB-fold" evidence="1">
    <location>
        <begin position="21"/>
        <end position="100"/>
    </location>
</feature>
<protein>
    <recommendedName>
        <fullName evidence="1">Gp5/Type VI secretion system Vgr protein OB-fold domain-containing protein</fullName>
    </recommendedName>
</protein>
<name>A0A4R8CM51_9ACTN</name>
<dbReference type="OrthoDB" id="1907165at2"/>
<evidence type="ECO:0000313" key="2">
    <source>
        <dbReference type="EMBL" id="TDW77139.1"/>
    </source>
</evidence>
<dbReference type="Gene3D" id="2.40.50.230">
    <property type="entry name" value="Gp5 N-terminal domain"/>
    <property type="match status" value="1"/>
</dbReference>
<dbReference type="SUPFAM" id="SSF69255">
    <property type="entry name" value="gp5 N-terminal domain-like"/>
    <property type="match status" value="1"/>
</dbReference>
<dbReference type="Proteomes" id="UP000295146">
    <property type="component" value="Unassembled WGS sequence"/>
</dbReference>